<dbReference type="InterPro" id="IPR000683">
    <property type="entry name" value="Gfo/Idh/MocA-like_OxRdtase_N"/>
</dbReference>
<keyword evidence="2" id="KW-0560">Oxidoreductase</keyword>
<evidence type="ECO:0000313" key="6">
    <source>
        <dbReference type="Proteomes" id="UP001250662"/>
    </source>
</evidence>
<dbReference type="PANTHER" id="PTHR22604">
    <property type="entry name" value="OXIDOREDUCTASES"/>
    <property type="match status" value="1"/>
</dbReference>
<dbReference type="InterPro" id="IPR036291">
    <property type="entry name" value="NAD(P)-bd_dom_sf"/>
</dbReference>
<gene>
    <name evidence="5" type="ORF">RM520_06875</name>
</gene>
<comment type="caution">
    <text evidence="5">The sequence shown here is derived from an EMBL/GenBank/DDBJ whole genome shotgun (WGS) entry which is preliminary data.</text>
</comment>
<dbReference type="InterPro" id="IPR055170">
    <property type="entry name" value="GFO_IDH_MocA-like_dom"/>
</dbReference>
<evidence type="ECO:0000259" key="4">
    <source>
        <dbReference type="Pfam" id="PF22725"/>
    </source>
</evidence>
<sequence length="327" mass="36649">MKSKTRWGIIGPGKIAQNFANDLMLVEDAELTAVASRNEERAQEFATTFQIPNVFSSYQALFDGDVADVLYIATPHTFHKDLAIRAMQAGKHVLCEKPLGINTKEVSEMIKVAKENNVFLMEALWSRFNPTIQKVKKLTDEGVLGDLKYVHADFAFYALDRPLDSRLLDPSLAGGTLLDIGIYPVFLAYLFLGKPKEIKAVSNFNKIGAEIQTSIIFQYDDAQAILFSSFANDSKSDAQIAGTKGSVSIKHRFHESQGFTLYVDEESKDLELPTIGKGYTYEIREVNKCLEENKLESDLWSHQDSITLISLLDEIRSKNGISFPFED</sequence>
<accession>A0ABU3BGS4</accession>
<feature type="domain" description="GFO/IDH/MocA-like oxidoreductase" evidence="4">
    <location>
        <begin position="132"/>
        <end position="247"/>
    </location>
</feature>
<comment type="similarity">
    <text evidence="1">Belongs to the Gfo/Idh/MocA family.</text>
</comment>
<evidence type="ECO:0000256" key="1">
    <source>
        <dbReference type="ARBA" id="ARBA00010928"/>
    </source>
</evidence>
<dbReference type="RefSeq" id="WP_311387451.1">
    <property type="nucleotide sequence ID" value="NZ_JAVRHU010000002.1"/>
</dbReference>
<keyword evidence="6" id="KW-1185">Reference proteome</keyword>
<feature type="domain" description="Gfo/Idh/MocA-like oxidoreductase N-terminal" evidence="3">
    <location>
        <begin position="6"/>
        <end position="122"/>
    </location>
</feature>
<evidence type="ECO:0000259" key="3">
    <source>
        <dbReference type="Pfam" id="PF01408"/>
    </source>
</evidence>
<dbReference type="SUPFAM" id="SSF55347">
    <property type="entry name" value="Glyceraldehyde-3-phosphate dehydrogenase-like, C-terminal domain"/>
    <property type="match status" value="1"/>
</dbReference>
<protein>
    <submittedName>
        <fullName evidence="5">Gfo/Idh/MocA family oxidoreductase</fullName>
    </submittedName>
</protein>
<dbReference type="EMBL" id="JAVRHU010000002">
    <property type="protein sequence ID" value="MDT0621339.1"/>
    <property type="molecule type" value="Genomic_DNA"/>
</dbReference>
<dbReference type="Pfam" id="PF01408">
    <property type="entry name" value="GFO_IDH_MocA"/>
    <property type="match status" value="1"/>
</dbReference>
<dbReference type="InterPro" id="IPR050984">
    <property type="entry name" value="Gfo/Idh/MocA_domain"/>
</dbReference>
<dbReference type="PANTHER" id="PTHR22604:SF105">
    <property type="entry name" value="TRANS-1,2-DIHYDROBENZENE-1,2-DIOL DEHYDROGENASE"/>
    <property type="match status" value="1"/>
</dbReference>
<dbReference type="SUPFAM" id="SSF51735">
    <property type="entry name" value="NAD(P)-binding Rossmann-fold domains"/>
    <property type="match status" value="1"/>
</dbReference>
<dbReference type="Pfam" id="PF22725">
    <property type="entry name" value="GFO_IDH_MocA_C3"/>
    <property type="match status" value="1"/>
</dbReference>
<evidence type="ECO:0000256" key="2">
    <source>
        <dbReference type="ARBA" id="ARBA00023002"/>
    </source>
</evidence>
<name>A0ABU3BGS4_9FLAO</name>
<dbReference type="Gene3D" id="3.40.50.720">
    <property type="entry name" value="NAD(P)-binding Rossmann-like Domain"/>
    <property type="match status" value="1"/>
</dbReference>
<dbReference type="Gene3D" id="3.30.360.10">
    <property type="entry name" value="Dihydrodipicolinate Reductase, domain 2"/>
    <property type="match status" value="1"/>
</dbReference>
<organism evidence="5 6">
    <name type="scientific">Croceitalea vernalis</name>
    <dbReference type="NCBI Taxonomy" id="3075599"/>
    <lineage>
        <taxon>Bacteria</taxon>
        <taxon>Pseudomonadati</taxon>
        <taxon>Bacteroidota</taxon>
        <taxon>Flavobacteriia</taxon>
        <taxon>Flavobacteriales</taxon>
        <taxon>Flavobacteriaceae</taxon>
        <taxon>Croceitalea</taxon>
    </lineage>
</organism>
<proteinExistence type="inferred from homology"/>
<evidence type="ECO:0000313" key="5">
    <source>
        <dbReference type="EMBL" id="MDT0621339.1"/>
    </source>
</evidence>
<reference evidence="5 6" key="1">
    <citation type="submission" date="2023-09" db="EMBL/GenBank/DDBJ databases">
        <authorList>
            <person name="Rey-Velasco X."/>
        </authorList>
    </citation>
    <scope>NUCLEOTIDE SEQUENCE [LARGE SCALE GENOMIC DNA]</scope>
    <source>
        <strain evidence="5 6">P007</strain>
    </source>
</reference>
<dbReference type="Proteomes" id="UP001250662">
    <property type="component" value="Unassembled WGS sequence"/>
</dbReference>